<dbReference type="PANTHER" id="PTHR47163">
    <property type="entry name" value="DDE_TNP_IS1595 DOMAIN-CONTAINING PROTEIN"/>
    <property type="match status" value="1"/>
</dbReference>
<dbReference type="Proteomes" id="UP000046395">
    <property type="component" value="Unassembled WGS sequence"/>
</dbReference>
<dbReference type="PANTHER" id="PTHR47163:SF2">
    <property type="entry name" value="SI:DKEY-17M8.2"/>
    <property type="match status" value="1"/>
</dbReference>
<proteinExistence type="predicted"/>
<accession>A0A5S6QN63</accession>
<evidence type="ECO:0000313" key="2">
    <source>
        <dbReference type="WBParaSite" id="TMUE_2000008604.1"/>
    </source>
</evidence>
<reference evidence="2" key="1">
    <citation type="submission" date="2019-12" db="UniProtKB">
        <authorList>
            <consortium name="WormBaseParasite"/>
        </authorList>
    </citation>
    <scope>IDENTIFICATION</scope>
</reference>
<organism evidence="1 2">
    <name type="scientific">Trichuris muris</name>
    <name type="common">Mouse whipworm</name>
    <dbReference type="NCBI Taxonomy" id="70415"/>
    <lineage>
        <taxon>Eukaryota</taxon>
        <taxon>Metazoa</taxon>
        <taxon>Ecdysozoa</taxon>
        <taxon>Nematoda</taxon>
        <taxon>Enoplea</taxon>
        <taxon>Dorylaimia</taxon>
        <taxon>Trichinellida</taxon>
        <taxon>Trichuridae</taxon>
        <taxon>Trichuris</taxon>
    </lineage>
</organism>
<dbReference type="WBParaSite" id="TMUE_2000008604.1">
    <property type="protein sequence ID" value="TMUE_2000008604.1"/>
    <property type="gene ID" value="WBGene00300336"/>
</dbReference>
<dbReference type="AlphaFoldDB" id="A0A5S6QN63"/>
<name>A0A5S6QN63_TRIMR</name>
<evidence type="ECO:0000313" key="1">
    <source>
        <dbReference type="Proteomes" id="UP000046395"/>
    </source>
</evidence>
<keyword evidence="1" id="KW-1185">Reference proteome</keyword>
<sequence length="194" mass="21912">MSDQHLITLLQEKGLLHTERVCNKGHMMRLSRSGSRKPPTWRCQAEGCSQEISLRMGAWFEGSRSRIPLRTAVLLMYDWCRNISTVENSIEEIGMSKSTTVAWNQHMRVVDAEIIARNRVKIGGEGLTAELDETLFAKRKYNDGRLYPQQSVFGGICRETRQTFAVPVPGRSSATLMALVRTHVRSGTTIMTDL</sequence>
<protein>
    <submittedName>
        <fullName evidence="2">ISXO2-like transposase domain-containing protein</fullName>
    </submittedName>
</protein>
<dbReference type="InterPro" id="IPR053164">
    <property type="entry name" value="IS1016-like_transposase"/>
</dbReference>